<dbReference type="GO" id="GO:0000139">
    <property type="term" value="C:Golgi membrane"/>
    <property type="evidence" value="ECO:0007669"/>
    <property type="project" value="InterPro"/>
</dbReference>
<evidence type="ECO:0000313" key="7">
    <source>
        <dbReference type="Proteomes" id="UP001316803"/>
    </source>
</evidence>
<dbReference type="EMBL" id="JAKLMC020000031">
    <property type="protein sequence ID" value="KAK5949934.1"/>
    <property type="molecule type" value="Genomic_DNA"/>
</dbReference>
<proteinExistence type="predicted"/>
<evidence type="ECO:0000256" key="4">
    <source>
        <dbReference type="ARBA" id="ARBA00023136"/>
    </source>
</evidence>
<keyword evidence="2 5" id="KW-0812">Transmembrane</keyword>
<dbReference type="AlphaFoldDB" id="A0AAN8E9N3"/>
<feature type="transmembrane region" description="Helical" evidence="5">
    <location>
        <begin position="131"/>
        <end position="150"/>
    </location>
</feature>
<sequence length="391" mass="42917">MRYSRTTPGPRFLTSTAVVLAEAIKFVISTGIYTYRKSERSVQEDDLLEKTIVEANTKLWRSVFSDLFGKRSDFLLLLIPSILYTITNNLQFIAASHLDAATYQVAYQGKLITTAILAVIIVGQKLILIKWFSIVTLALGIACISLSTDATSTSSGPARAASDLQGNRNIGLLAVGVSCILSSLAGISFEFVLKRHRRTSTSTSTWPEPDYTAMWQRNAQLSLGGFLLATAGALLWHGPQIRHNGFSHGYTSIVWITILLQAFVGVVVSVVIASADNILKGFATSLSVVVSTFVSVFFFDFVVTRNFLYGSVLVLLSTHMYGLPESVVADPDRPDELGAETMCTCEERPGYLLAREVSARSNEEYDKAGEQLETEVNDWNDEKGKLLWGDV</sequence>
<dbReference type="InterPro" id="IPR037185">
    <property type="entry name" value="EmrE-like"/>
</dbReference>
<dbReference type="SUPFAM" id="SSF103481">
    <property type="entry name" value="Multidrug resistance efflux transporter EmrE"/>
    <property type="match status" value="1"/>
</dbReference>
<dbReference type="PIRSF" id="PIRSF005799">
    <property type="entry name" value="UDP-gal_transpt"/>
    <property type="match status" value="1"/>
</dbReference>
<evidence type="ECO:0000256" key="1">
    <source>
        <dbReference type="ARBA" id="ARBA00004477"/>
    </source>
</evidence>
<keyword evidence="4 5" id="KW-0472">Membrane</keyword>
<dbReference type="GO" id="GO:0015165">
    <property type="term" value="F:pyrimidine nucleotide-sugar transmembrane transporter activity"/>
    <property type="evidence" value="ECO:0007669"/>
    <property type="project" value="InterPro"/>
</dbReference>
<protein>
    <submittedName>
        <fullName evidence="6">Uncharacterized protein</fullName>
    </submittedName>
</protein>
<feature type="transmembrane region" description="Helical" evidence="5">
    <location>
        <begin position="221"/>
        <end position="238"/>
    </location>
</feature>
<evidence type="ECO:0000256" key="3">
    <source>
        <dbReference type="ARBA" id="ARBA00022989"/>
    </source>
</evidence>
<feature type="transmembrane region" description="Helical" evidence="5">
    <location>
        <begin position="74"/>
        <end position="93"/>
    </location>
</feature>
<dbReference type="NCBIfam" id="TIGR00803">
    <property type="entry name" value="nst"/>
    <property type="match status" value="1"/>
</dbReference>
<dbReference type="Proteomes" id="UP001316803">
    <property type="component" value="Unassembled WGS sequence"/>
</dbReference>
<dbReference type="Pfam" id="PF04142">
    <property type="entry name" value="Nuc_sug_transp"/>
    <property type="match status" value="1"/>
</dbReference>
<comment type="subcellular location">
    <subcellularLocation>
        <location evidence="1">Endoplasmic reticulum membrane</location>
        <topology evidence="1">Multi-pass membrane protein</topology>
    </subcellularLocation>
</comment>
<feature type="transmembrane region" description="Helical" evidence="5">
    <location>
        <begin position="282"/>
        <end position="301"/>
    </location>
</feature>
<dbReference type="PANTHER" id="PTHR10231">
    <property type="entry name" value="NUCLEOTIDE-SUGAR TRANSMEMBRANE TRANSPORTER"/>
    <property type="match status" value="1"/>
</dbReference>
<gene>
    <name evidence="6" type="ORF">OHC33_009119</name>
</gene>
<feature type="transmembrane region" description="Helical" evidence="5">
    <location>
        <begin position="170"/>
        <end position="193"/>
    </location>
</feature>
<evidence type="ECO:0000256" key="2">
    <source>
        <dbReference type="ARBA" id="ARBA00022692"/>
    </source>
</evidence>
<evidence type="ECO:0000256" key="5">
    <source>
        <dbReference type="SAM" id="Phobius"/>
    </source>
</evidence>
<dbReference type="InterPro" id="IPR007271">
    <property type="entry name" value="Nuc_sug_transpt"/>
</dbReference>
<feature type="transmembrane region" description="Helical" evidence="5">
    <location>
        <begin position="105"/>
        <end position="124"/>
    </location>
</feature>
<feature type="transmembrane region" description="Helical" evidence="5">
    <location>
        <begin position="250"/>
        <end position="275"/>
    </location>
</feature>
<accession>A0AAN8E9N3</accession>
<keyword evidence="3 5" id="KW-1133">Transmembrane helix</keyword>
<comment type="caution">
    <text evidence="6">The sequence shown here is derived from an EMBL/GenBank/DDBJ whole genome shotgun (WGS) entry which is preliminary data.</text>
</comment>
<evidence type="ECO:0000313" key="6">
    <source>
        <dbReference type="EMBL" id="KAK5949934.1"/>
    </source>
</evidence>
<keyword evidence="7" id="KW-1185">Reference proteome</keyword>
<organism evidence="6 7">
    <name type="scientific">Knufia fluminis</name>
    <dbReference type="NCBI Taxonomy" id="191047"/>
    <lineage>
        <taxon>Eukaryota</taxon>
        <taxon>Fungi</taxon>
        <taxon>Dikarya</taxon>
        <taxon>Ascomycota</taxon>
        <taxon>Pezizomycotina</taxon>
        <taxon>Eurotiomycetes</taxon>
        <taxon>Chaetothyriomycetidae</taxon>
        <taxon>Chaetothyriales</taxon>
        <taxon>Trichomeriaceae</taxon>
        <taxon>Knufia</taxon>
    </lineage>
</organism>
<reference evidence="6 7" key="1">
    <citation type="submission" date="2022-12" db="EMBL/GenBank/DDBJ databases">
        <title>Genomic features and morphological characterization of a novel Knufia sp. strain isolated from spacecraft assembly facility.</title>
        <authorList>
            <person name="Teixeira M."/>
            <person name="Chander A.M."/>
            <person name="Stajich J.E."/>
            <person name="Venkateswaran K."/>
        </authorList>
    </citation>
    <scope>NUCLEOTIDE SEQUENCE [LARGE SCALE GENOMIC DNA]</scope>
    <source>
        <strain evidence="6 7">FJI-L2-BK-P2</strain>
    </source>
</reference>
<name>A0AAN8E9N3_9EURO</name>